<evidence type="ECO:0000313" key="7">
    <source>
        <dbReference type="Proteomes" id="UP000006230"/>
    </source>
</evidence>
<dbReference type="InterPro" id="IPR047198">
    <property type="entry name" value="DDP-like_NUDIX"/>
</dbReference>
<dbReference type="EMBL" id="AATQ01000013">
    <property type="protein sequence ID" value="EAU46604.1"/>
    <property type="molecule type" value="Genomic_DNA"/>
</dbReference>
<dbReference type="SUPFAM" id="SSF55811">
    <property type="entry name" value="Nudix"/>
    <property type="match status" value="1"/>
</dbReference>
<dbReference type="InterPro" id="IPR000086">
    <property type="entry name" value="NUDIX_hydrolase_dom"/>
</dbReference>
<keyword evidence="3 6" id="KW-0378">Hydrolase</keyword>
<evidence type="ECO:0000256" key="3">
    <source>
        <dbReference type="ARBA" id="ARBA00022801"/>
    </source>
</evidence>
<dbReference type="PANTHER" id="PTHR12629">
    <property type="entry name" value="DIPHOSPHOINOSITOL POLYPHOSPHATE PHOSPHOHYDROLASE"/>
    <property type="match status" value="1"/>
</dbReference>
<dbReference type="GO" id="GO:0071543">
    <property type="term" value="P:diphosphoinositol polyphosphate metabolic process"/>
    <property type="evidence" value="ECO:0007669"/>
    <property type="project" value="TreeGrafter"/>
</dbReference>
<protein>
    <submittedName>
        <fullName evidence="6">Hydrolase, NUDIX family protein</fullName>
    </submittedName>
</protein>
<organism evidence="6 7">
    <name type="scientific">Salipiger bermudensis (strain DSM 26914 / JCM 13377 / KCTC 12554 / HTCC2601)</name>
    <name type="common">Pelagibaca bermudensis</name>
    <dbReference type="NCBI Taxonomy" id="314265"/>
    <lineage>
        <taxon>Bacteria</taxon>
        <taxon>Pseudomonadati</taxon>
        <taxon>Pseudomonadota</taxon>
        <taxon>Alphaproteobacteria</taxon>
        <taxon>Rhodobacterales</taxon>
        <taxon>Roseobacteraceae</taxon>
        <taxon>Salipiger</taxon>
    </lineage>
</organism>
<dbReference type="Gene3D" id="3.90.79.10">
    <property type="entry name" value="Nucleoside Triphosphate Pyrophosphohydrolase"/>
    <property type="match status" value="1"/>
</dbReference>
<dbReference type="GO" id="GO:0034432">
    <property type="term" value="F:bis(5'-adenosyl)-pentaphosphatase activity"/>
    <property type="evidence" value="ECO:0007669"/>
    <property type="project" value="TreeGrafter"/>
</dbReference>
<comment type="caution">
    <text evidence="6">The sequence shown here is derived from an EMBL/GenBank/DDBJ whole genome shotgun (WGS) entry which is preliminary data.</text>
</comment>
<keyword evidence="4" id="KW-0460">Magnesium</keyword>
<dbReference type="RefSeq" id="WP_007798132.1">
    <property type="nucleotide sequence ID" value="NZ_DS022276.1"/>
</dbReference>
<dbReference type="eggNOG" id="COG0494">
    <property type="taxonomic scope" value="Bacteria"/>
</dbReference>
<sequence>MLARVWKSYIAPMLRRPPRVQIAALCHRAGETGPEVLMITSRETKRWIIPKGWPMHGTDAAGTALQEAWEEAGVKSEAGRPARIGRYRYDKVLDGGLPVATDVDVYAVSVEKLLDSYPEMDERERHWMTPEEAAERVDEEELSELLRDLPALLADTARR</sequence>
<dbReference type="GO" id="GO:1901909">
    <property type="term" value="P:diadenosine hexaphosphate catabolic process"/>
    <property type="evidence" value="ECO:0007669"/>
    <property type="project" value="TreeGrafter"/>
</dbReference>
<keyword evidence="2" id="KW-0479">Metal-binding</keyword>
<dbReference type="GO" id="GO:0046872">
    <property type="term" value="F:metal ion binding"/>
    <property type="evidence" value="ECO:0007669"/>
    <property type="project" value="UniProtKB-KW"/>
</dbReference>
<accession>Q0FQS8</accession>
<dbReference type="OrthoDB" id="7066910at2"/>
<dbReference type="GO" id="GO:0008486">
    <property type="term" value="F:diphosphoinositol-polyphosphate diphosphatase activity"/>
    <property type="evidence" value="ECO:0007669"/>
    <property type="project" value="TreeGrafter"/>
</dbReference>
<dbReference type="GO" id="GO:0034431">
    <property type="term" value="F:bis(5'-adenosyl)-hexaphosphatase activity"/>
    <property type="evidence" value="ECO:0007669"/>
    <property type="project" value="TreeGrafter"/>
</dbReference>
<evidence type="ECO:0000313" key="6">
    <source>
        <dbReference type="EMBL" id="EAU46604.1"/>
    </source>
</evidence>
<dbReference type="Pfam" id="PF00293">
    <property type="entry name" value="NUDIX"/>
    <property type="match status" value="1"/>
</dbReference>
<dbReference type="InterPro" id="IPR015797">
    <property type="entry name" value="NUDIX_hydrolase-like_dom_sf"/>
</dbReference>
<dbReference type="PROSITE" id="PS51462">
    <property type="entry name" value="NUDIX"/>
    <property type="match status" value="1"/>
</dbReference>
<gene>
    <name evidence="6" type="ORF">R2601_19130</name>
</gene>
<reference evidence="6 7" key="1">
    <citation type="journal article" date="2010" name="J. Bacteriol.">
        <title>Genome sequences of Pelagibaca bermudensis HTCC2601T and Maritimibacter alkaliphilus HTCC2654T, the type strains of two marine Roseobacter genera.</title>
        <authorList>
            <person name="Thrash J.C."/>
            <person name="Cho J.C."/>
            <person name="Ferriera S."/>
            <person name="Johnson J."/>
            <person name="Vergin K.L."/>
            <person name="Giovannoni S.J."/>
        </authorList>
    </citation>
    <scope>NUCLEOTIDE SEQUENCE [LARGE SCALE GENOMIC DNA]</scope>
    <source>
        <strain evidence="7">DSM 26914 / JCM 13377 / KCTC 12554 / HTCC2601</strain>
    </source>
</reference>
<dbReference type="GO" id="GO:0000298">
    <property type="term" value="F:endopolyphosphatase activity"/>
    <property type="evidence" value="ECO:0007669"/>
    <property type="project" value="TreeGrafter"/>
</dbReference>
<dbReference type="GO" id="GO:1901911">
    <property type="term" value="P:adenosine 5'-(hexahydrogen pentaphosphate) catabolic process"/>
    <property type="evidence" value="ECO:0007669"/>
    <property type="project" value="TreeGrafter"/>
</dbReference>
<keyword evidence="7" id="KW-1185">Reference proteome</keyword>
<dbReference type="CDD" id="cd04666">
    <property type="entry name" value="NUDIX_DIPP2_like_Nudt4"/>
    <property type="match status" value="1"/>
</dbReference>
<dbReference type="STRING" id="314265.R2601_19130"/>
<evidence type="ECO:0000256" key="2">
    <source>
        <dbReference type="ARBA" id="ARBA00022723"/>
    </source>
</evidence>
<comment type="cofactor">
    <cofactor evidence="1">
        <name>Mg(2+)</name>
        <dbReference type="ChEBI" id="CHEBI:18420"/>
    </cofactor>
</comment>
<dbReference type="PANTHER" id="PTHR12629:SF0">
    <property type="entry name" value="DIPHOSPHOINOSITOL-POLYPHOSPHATE DIPHOSPHATASE"/>
    <property type="match status" value="1"/>
</dbReference>
<feature type="domain" description="Nudix hydrolase" evidence="5">
    <location>
        <begin position="17"/>
        <end position="150"/>
    </location>
</feature>
<name>Q0FQS8_SALBH</name>
<dbReference type="GO" id="GO:0005737">
    <property type="term" value="C:cytoplasm"/>
    <property type="evidence" value="ECO:0007669"/>
    <property type="project" value="TreeGrafter"/>
</dbReference>
<proteinExistence type="predicted"/>
<dbReference type="GO" id="GO:1901907">
    <property type="term" value="P:diadenosine pentaphosphate catabolic process"/>
    <property type="evidence" value="ECO:0007669"/>
    <property type="project" value="TreeGrafter"/>
</dbReference>
<dbReference type="AlphaFoldDB" id="Q0FQS8"/>
<dbReference type="Proteomes" id="UP000006230">
    <property type="component" value="Unassembled WGS sequence"/>
</dbReference>
<evidence type="ECO:0000256" key="1">
    <source>
        <dbReference type="ARBA" id="ARBA00001946"/>
    </source>
</evidence>
<dbReference type="HOGENOM" id="CLU_037162_8_1_5"/>
<evidence type="ECO:0000256" key="4">
    <source>
        <dbReference type="ARBA" id="ARBA00022842"/>
    </source>
</evidence>
<evidence type="ECO:0000259" key="5">
    <source>
        <dbReference type="PROSITE" id="PS51462"/>
    </source>
</evidence>